<dbReference type="RefSeq" id="WP_133038955.1">
    <property type="nucleotide sequence ID" value="NZ_SLWF01000012.1"/>
</dbReference>
<dbReference type="EMBL" id="SLWF01000012">
    <property type="protein sequence ID" value="TCN84299.1"/>
    <property type="molecule type" value="Genomic_DNA"/>
</dbReference>
<sequence>MSILMGNAPSHPGLWQETVYATSTPWQRTGISNLATRTLGRQELQQLSAQLAQLSQQGRWIVLINPENNIGYKALLARAGVRMDRVLQVRARDEVEALWAMEKALTSGTSSAVISWVEQLDHKDKRRLQLVAKSARAMGFVLETNASTETTDSLPKLQAVH</sequence>
<dbReference type="GO" id="GO:0051782">
    <property type="term" value="P:negative regulation of cell division"/>
    <property type="evidence" value="ECO:0007669"/>
    <property type="project" value="InterPro"/>
</dbReference>
<comment type="caution">
    <text evidence="2">The sequence shown here is derived from an EMBL/GenBank/DDBJ whole genome shotgun (WGS) entry which is preliminary data.</text>
</comment>
<dbReference type="InterPro" id="IPR050356">
    <property type="entry name" value="SulA_CellDiv_inhibitor"/>
</dbReference>
<dbReference type="Gene3D" id="3.40.50.300">
    <property type="entry name" value="P-loop containing nucleotide triphosphate hydrolases"/>
    <property type="match status" value="1"/>
</dbReference>
<proteinExistence type="predicted"/>
<dbReference type="GO" id="GO:0006281">
    <property type="term" value="P:DNA repair"/>
    <property type="evidence" value="ECO:0007669"/>
    <property type="project" value="TreeGrafter"/>
</dbReference>
<protein>
    <submittedName>
        <fullName evidence="2">Cell division inhibitor SulA</fullName>
    </submittedName>
</protein>
<keyword evidence="3" id="KW-1185">Reference proteome</keyword>
<dbReference type="PANTHER" id="PTHR35369:SF3">
    <property type="entry name" value="TRANSLESION DNA SYNTHESIS-ASSOCIATED PROTEIN IMUA"/>
    <property type="match status" value="1"/>
</dbReference>
<dbReference type="Pfam" id="PF03846">
    <property type="entry name" value="SulA"/>
    <property type="match status" value="1"/>
</dbReference>
<evidence type="ECO:0000313" key="3">
    <source>
        <dbReference type="Proteomes" id="UP000294832"/>
    </source>
</evidence>
<gene>
    <name evidence="2" type="ORF">EDC91_11274</name>
</gene>
<dbReference type="AlphaFoldDB" id="A0A4V2RSE2"/>
<evidence type="ECO:0000313" key="2">
    <source>
        <dbReference type="EMBL" id="TCN84299.1"/>
    </source>
</evidence>
<reference evidence="2 3" key="1">
    <citation type="submission" date="2019-03" db="EMBL/GenBank/DDBJ databases">
        <title>Freshwater and sediment microbial communities from various areas in North America, analyzing microbe dynamics in response to fracking.</title>
        <authorList>
            <person name="Lamendella R."/>
        </authorList>
    </citation>
    <scope>NUCLEOTIDE SEQUENCE [LARGE SCALE GENOMIC DNA]</scope>
    <source>
        <strain evidence="2 3">74A</strain>
    </source>
</reference>
<dbReference type="SUPFAM" id="SSF52540">
    <property type="entry name" value="P-loop containing nucleoside triphosphate hydrolases"/>
    <property type="match status" value="1"/>
</dbReference>
<dbReference type="GO" id="GO:0009432">
    <property type="term" value="P:SOS response"/>
    <property type="evidence" value="ECO:0007669"/>
    <property type="project" value="InterPro"/>
</dbReference>
<keyword evidence="1" id="KW-0227">DNA damage</keyword>
<accession>A0A4V2RSE2</accession>
<name>A0A4V2RSE2_9GAMM</name>
<dbReference type="InterPro" id="IPR027417">
    <property type="entry name" value="P-loop_NTPase"/>
</dbReference>
<dbReference type="InterPro" id="IPR004596">
    <property type="entry name" value="Cell_div_suppressor_SulA"/>
</dbReference>
<dbReference type="PANTHER" id="PTHR35369">
    <property type="entry name" value="BLR3025 PROTEIN-RELATED"/>
    <property type="match status" value="1"/>
</dbReference>
<dbReference type="OrthoDB" id="9811176at2"/>
<dbReference type="Proteomes" id="UP000294832">
    <property type="component" value="Unassembled WGS sequence"/>
</dbReference>
<evidence type="ECO:0000256" key="1">
    <source>
        <dbReference type="ARBA" id="ARBA00022763"/>
    </source>
</evidence>
<organism evidence="2 3">
    <name type="scientific">Shewanella fodinae</name>
    <dbReference type="NCBI Taxonomy" id="552357"/>
    <lineage>
        <taxon>Bacteria</taxon>
        <taxon>Pseudomonadati</taxon>
        <taxon>Pseudomonadota</taxon>
        <taxon>Gammaproteobacteria</taxon>
        <taxon>Alteromonadales</taxon>
        <taxon>Shewanellaceae</taxon>
        <taxon>Shewanella</taxon>
    </lineage>
</organism>